<dbReference type="Gene3D" id="3.30.420.40">
    <property type="match status" value="2"/>
</dbReference>
<evidence type="ECO:0000313" key="2">
    <source>
        <dbReference type="EMBL" id="SEM72069.1"/>
    </source>
</evidence>
<proteinExistence type="predicted"/>
<evidence type="ECO:0000259" key="1">
    <source>
        <dbReference type="Pfam" id="PF00814"/>
    </source>
</evidence>
<gene>
    <name evidence="2" type="ORF">SAMN05216431_10785</name>
</gene>
<dbReference type="SUPFAM" id="SSF53067">
    <property type="entry name" value="Actin-like ATPase domain"/>
    <property type="match status" value="2"/>
</dbReference>
<accession>A0ABY1AC04</accession>
<dbReference type="CDD" id="cd24032">
    <property type="entry name" value="ASKHA_NBD_TsaB"/>
    <property type="match status" value="1"/>
</dbReference>
<dbReference type="NCBIfam" id="TIGR03725">
    <property type="entry name" value="T6A_YeaZ"/>
    <property type="match status" value="1"/>
</dbReference>
<dbReference type="Proteomes" id="UP000182089">
    <property type="component" value="Unassembled WGS sequence"/>
</dbReference>
<dbReference type="PANTHER" id="PTHR11735:SF11">
    <property type="entry name" value="TRNA THREONYLCARBAMOYLADENOSINE BIOSYNTHESIS PROTEIN TSAB"/>
    <property type="match status" value="1"/>
</dbReference>
<dbReference type="EMBL" id="FOCC01000007">
    <property type="protein sequence ID" value="SEM72069.1"/>
    <property type="molecule type" value="Genomic_DNA"/>
</dbReference>
<protein>
    <submittedName>
        <fullName evidence="2">tRNA threonylcarbamoyl adenosine modification protein YeaZ</fullName>
    </submittedName>
</protein>
<comment type="caution">
    <text evidence="2">The sequence shown here is derived from an EMBL/GenBank/DDBJ whole genome shotgun (WGS) entry which is preliminary data.</text>
</comment>
<feature type="domain" description="Gcp-like" evidence="1">
    <location>
        <begin position="30"/>
        <end position="173"/>
    </location>
</feature>
<dbReference type="PANTHER" id="PTHR11735">
    <property type="entry name" value="TRNA N6-ADENOSINE THREONYLCARBAMOYLTRANSFERASE"/>
    <property type="match status" value="1"/>
</dbReference>
<name>A0ABY1AC04_9LACO</name>
<reference evidence="2 3" key="1">
    <citation type="submission" date="2016-10" db="EMBL/GenBank/DDBJ databases">
        <authorList>
            <person name="Varghese N."/>
            <person name="Submissions S."/>
        </authorList>
    </citation>
    <scope>NUCLEOTIDE SEQUENCE [LARGE SCALE GENOMIC DNA]</scope>
    <source>
        <strain evidence="2 3">WC1T17</strain>
    </source>
</reference>
<sequence length="240" mass="26881">MKILAIDTSNKPLSVAVMEDEHLLCQATYVVARNHSDKLLPLIAELLKQAQIKPNELDRIAIAKGPGSYTGLRIGATTAKTLAYTLKKELVAVSSLEVLAQAYPANEDQVLVPVFDARRENVFAGAYQYNEQHELVNVLADQHISVSDLCAQLKDKKVVLMGDAAVYADKFTQLLTNYNFAPVNFNYPHADVLALLGEKKAPVDVNEFVPAYLRLTQAEMQWLEKHPERRDYHESYVEKV</sequence>
<evidence type="ECO:0000313" key="3">
    <source>
        <dbReference type="Proteomes" id="UP000182089"/>
    </source>
</evidence>
<dbReference type="InterPro" id="IPR000905">
    <property type="entry name" value="Gcp-like_dom"/>
</dbReference>
<dbReference type="Pfam" id="PF00814">
    <property type="entry name" value="TsaD"/>
    <property type="match status" value="1"/>
</dbReference>
<organism evidence="2 3">
    <name type="scientific">Ligilactobacillus ruminis</name>
    <dbReference type="NCBI Taxonomy" id="1623"/>
    <lineage>
        <taxon>Bacteria</taxon>
        <taxon>Bacillati</taxon>
        <taxon>Bacillota</taxon>
        <taxon>Bacilli</taxon>
        <taxon>Lactobacillales</taxon>
        <taxon>Lactobacillaceae</taxon>
        <taxon>Ligilactobacillus</taxon>
    </lineage>
</organism>
<dbReference type="InterPro" id="IPR043129">
    <property type="entry name" value="ATPase_NBD"/>
</dbReference>
<dbReference type="InterPro" id="IPR022496">
    <property type="entry name" value="T6A_TsaB"/>
</dbReference>